<comment type="caution">
    <text evidence="1">The sequence shown here is derived from an EMBL/GenBank/DDBJ whole genome shotgun (WGS) entry which is preliminary data.</text>
</comment>
<protein>
    <submittedName>
        <fullName evidence="1">Uncharacterized protein</fullName>
    </submittedName>
</protein>
<organism evidence="1 2">
    <name type="scientific">Nakamurella flava</name>
    <dbReference type="NCBI Taxonomy" id="2576308"/>
    <lineage>
        <taxon>Bacteria</taxon>
        <taxon>Bacillati</taxon>
        <taxon>Actinomycetota</taxon>
        <taxon>Actinomycetes</taxon>
        <taxon>Nakamurellales</taxon>
        <taxon>Nakamurellaceae</taxon>
        <taxon>Nakamurella</taxon>
    </lineage>
</organism>
<dbReference type="AlphaFoldDB" id="A0A4U6QNG8"/>
<name>A0A4U6QNG8_9ACTN</name>
<dbReference type="InterPro" id="IPR046674">
    <property type="entry name" value="DUF6544"/>
</dbReference>
<keyword evidence="2" id="KW-1185">Reference proteome</keyword>
<gene>
    <name evidence="1" type="ORF">FDO65_06185</name>
</gene>
<dbReference type="EMBL" id="SZZH01000001">
    <property type="protein sequence ID" value="TKV62193.1"/>
    <property type="molecule type" value="Genomic_DNA"/>
</dbReference>
<accession>A0A4U6QNG8</accession>
<sequence length="201" mass="21755">MWSVGQLRMTGTIRLGRWRPFTATQVLAPERGYIWSARARVAGLPVSGYDRFGDGVGEMRWRGCGIIPVLNSAGPDVALSAAGRLAAEIVFVPTAFMIGHWTADDRDRDVLVGHLPGPATRRAVRIRLDPGGRVTQVRVRRWGAPAGHPLDWYPFVVSASAETTVGGVTIPSVLRAAWCPDGSPAGDGEFYRATVTHAIFH</sequence>
<dbReference type="Pfam" id="PF20181">
    <property type="entry name" value="DUF6544"/>
    <property type="match status" value="1"/>
</dbReference>
<proteinExistence type="predicted"/>
<evidence type="ECO:0000313" key="2">
    <source>
        <dbReference type="Proteomes" id="UP000306985"/>
    </source>
</evidence>
<dbReference type="OrthoDB" id="3671061at2"/>
<evidence type="ECO:0000313" key="1">
    <source>
        <dbReference type="EMBL" id="TKV62193.1"/>
    </source>
</evidence>
<dbReference type="Proteomes" id="UP000306985">
    <property type="component" value="Unassembled WGS sequence"/>
</dbReference>
<reference evidence="1 2" key="1">
    <citation type="submission" date="2019-05" db="EMBL/GenBank/DDBJ databases">
        <title>Nakamurella sp. N5BH11, whole genome shotgun sequence.</title>
        <authorList>
            <person name="Tuo L."/>
        </authorList>
    </citation>
    <scope>NUCLEOTIDE SEQUENCE [LARGE SCALE GENOMIC DNA]</scope>
    <source>
        <strain evidence="1 2">N5BH11</strain>
    </source>
</reference>